<dbReference type="InterPro" id="IPR037284">
    <property type="entry name" value="SUF_FeS_clus_asmbl_SufBD_sf"/>
</dbReference>
<dbReference type="RefSeq" id="WP_183193950.1">
    <property type="nucleotide sequence ID" value="NZ_JACIFE010000004.1"/>
</dbReference>
<sequence length="420" mass="47776">MNAQQNLLAIEKDILSNFNQYINDLPGDKAVREIRKKAMEQFQKTRLPSRKIEKWHYTNLRTLLKSVSNFSKVQDNQLVNKLLSESAVFSMNNGRTSIQSKVENITIKRLSDALEDNSVQINQNISDEDFIGQLNTAFVTDGWLFHIPENTKLRIPIELQNIQMGGQSHIFSDIKVDKNSQIIFIEHQIGNDKDTFVSAIFSLNIAADSDVTWILIRNRDFNSTQFCRFRAILHQRAKLSLYVINIGSQLNRQEIDIELQGEESDFQLRVINLLSGQTHSDLTMTVHHVEEKSTSTEIIRNVVTDKAVGVFQGIIRVAQKAQKTDARMACNSLILSDDAKFNAKPELEIFADDVACGHGATIANINHDYLFYLMARGIPYKMARALLIKGFISELIDDIKQANIQVVLENIIGNWLEKNV</sequence>
<dbReference type="Proteomes" id="UP000585970">
    <property type="component" value="Unassembled WGS sequence"/>
</dbReference>
<accession>A0A840DTU5</accession>
<dbReference type="GO" id="GO:0016226">
    <property type="term" value="P:iron-sulfur cluster assembly"/>
    <property type="evidence" value="ECO:0007669"/>
    <property type="project" value="InterPro"/>
</dbReference>
<protein>
    <submittedName>
        <fullName evidence="4">Fe-S cluster assembly protein SufD</fullName>
    </submittedName>
</protein>
<dbReference type="InterPro" id="IPR055346">
    <property type="entry name" value="Fe-S_cluster_assembly_SufBD"/>
</dbReference>
<dbReference type="InterPro" id="IPR011542">
    <property type="entry name" value="SUF_FeS_clus_asmbl_SufD"/>
</dbReference>
<organism evidence="4 5">
    <name type="scientific">Bartonella fuyuanensis</name>
    <dbReference type="NCBI Taxonomy" id="1460968"/>
    <lineage>
        <taxon>Bacteria</taxon>
        <taxon>Pseudomonadati</taxon>
        <taxon>Pseudomonadota</taxon>
        <taxon>Alphaproteobacteria</taxon>
        <taxon>Hyphomicrobiales</taxon>
        <taxon>Bartonellaceae</taxon>
        <taxon>Bartonella</taxon>
    </lineage>
</organism>
<dbReference type="AlphaFoldDB" id="A0A840DTU5"/>
<dbReference type="Pfam" id="PF19295">
    <property type="entry name" value="SufBD_N"/>
    <property type="match status" value="1"/>
</dbReference>
<evidence type="ECO:0000313" key="4">
    <source>
        <dbReference type="EMBL" id="MBB4076400.1"/>
    </source>
</evidence>
<gene>
    <name evidence="4" type="ORF">GGR08_000697</name>
</gene>
<evidence type="ECO:0000256" key="1">
    <source>
        <dbReference type="ARBA" id="ARBA00043967"/>
    </source>
</evidence>
<evidence type="ECO:0000259" key="3">
    <source>
        <dbReference type="Pfam" id="PF19295"/>
    </source>
</evidence>
<dbReference type="InterPro" id="IPR000825">
    <property type="entry name" value="SUF_FeS_clus_asmbl_SufBD_core"/>
</dbReference>
<proteinExistence type="inferred from homology"/>
<evidence type="ECO:0000313" key="5">
    <source>
        <dbReference type="Proteomes" id="UP000585970"/>
    </source>
</evidence>
<dbReference type="PANTHER" id="PTHR43575:SF1">
    <property type="entry name" value="PROTEIN ABCI7, CHLOROPLASTIC"/>
    <property type="match status" value="1"/>
</dbReference>
<dbReference type="EMBL" id="JACIFE010000004">
    <property type="protein sequence ID" value="MBB4076400.1"/>
    <property type="molecule type" value="Genomic_DNA"/>
</dbReference>
<feature type="domain" description="SUF system FeS cluster assembly SufBD N-terminal" evidence="3">
    <location>
        <begin position="29"/>
        <end position="158"/>
    </location>
</feature>
<dbReference type="PANTHER" id="PTHR43575">
    <property type="entry name" value="PROTEIN ABCI7, CHLOROPLASTIC"/>
    <property type="match status" value="1"/>
</dbReference>
<keyword evidence="5" id="KW-1185">Reference proteome</keyword>
<name>A0A840DTU5_9HYPH</name>
<feature type="domain" description="SUF system FeS cluster assembly SufBD core" evidence="2">
    <location>
        <begin position="174"/>
        <end position="391"/>
    </location>
</feature>
<dbReference type="InterPro" id="IPR045595">
    <property type="entry name" value="SufBD_N"/>
</dbReference>
<comment type="caution">
    <text evidence="4">The sequence shown here is derived from an EMBL/GenBank/DDBJ whole genome shotgun (WGS) entry which is preliminary data.</text>
</comment>
<dbReference type="Pfam" id="PF01458">
    <property type="entry name" value="SUFBD_core"/>
    <property type="match status" value="1"/>
</dbReference>
<dbReference type="NCBIfam" id="TIGR01981">
    <property type="entry name" value="sufD"/>
    <property type="match status" value="1"/>
</dbReference>
<evidence type="ECO:0000259" key="2">
    <source>
        <dbReference type="Pfam" id="PF01458"/>
    </source>
</evidence>
<comment type="similarity">
    <text evidence="1">Belongs to the iron-sulfur cluster assembly SufBD family.</text>
</comment>
<dbReference type="SUPFAM" id="SSF101960">
    <property type="entry name" value="Stabilizer of iron transporter SufD"/>
    <property type="match status" value="1"/>
</dbReference>
<reference evidence="4 5" key="1">
    <citation type="submission" date="2020-08" db="EMBL/GenBank/DDBJ databases">
        <title>Genomic Encyclopedia of Type Strains, Phase IV (KMG-IV): sequencing the most valuable type-strain genomes for metagenomic binning, comparative biology and taxonomic classification.</title>
        <authorList>
            <person name="Goeker M."/>
        </authorList>
    </citation>
    <scope>NUCLEOTIDE SEQUENCE [LARGE SCALE GENOMIC DNA]</scope>
    <source>
        <strain evidence="4 5">DSM 100694</strain>
    </source>
</reference>